<evidence type="ECO:0000256" key="1">
    <source>
        <dbReference type="SAM" id="SignalP"/>
    </source>
</evidence>
<reference evidence="3" key="1">
    <citation type="submission" date="2016-04" db="EMBL/GenBank/DDBJ databases">
        <authorList>
            <person name="Chen L."/>
            <person name="Zhuang W."/>
            <person name="Wang G."/>
        </authorList>
    </citation>
    <scope>NUCLEOTIDE SEQUENCE [LARGE SCALE GENOMIC DNA]</scope>
    <source>
        <strain evidence="3">208</strain>
    </source>
</reference>
<evidence type="ECO:0000313" key="2">
    <source>
        <dbReference type="EMBL" id="OQP67568.1"/>
    </source>
</evidence>
<dbReference type="AlphaFoldDB" id="A0A1V9GAT8"/>
<comment type="caution">
    <text evidence="2">The sequence shown here is derived from an EMBL/GenBank/DDBJ whole genome shotgun (WGS) entry which is preliminary data.</text>
</comment>
<dbReference type="STRING" id="550983.A4R26_12185"/>
<keyword evidence="3" id="KW-1185">Reference proteome</keyword>
<dbReference type="EMBL" id="LWBP01000024">
    <property type="protein sequence ID" value="OQP67568.1"/>
    <property type="molecule type" value="Genomic_DNA"/>
</dbReference>
<dbReference type="RefSeq" id="WP_081161591.1">
    <property type="nucleotide sequence ID" value="NZ_LWBP01000024.1"/>
</dbReference>
<feature type="chain" id="PRO_5013365867" evidence="1">
    <location>
        <begin position="19"/>
        <end position="348"/>
    </location>
</feature>
<organism evidence="2 3">
    <name type="scientific">Niastella populi</name>
    <dbReference type="NCBI Taxonomy" id="550983"/>
    <lineage>
        <taxon>Bacteria</taxon>
        <taxon>Pseudomonadati</taxon>
        <taxon>Bacteroidota</taxon>
        <taxon>Chitinophagia</taxon>
        <taxon>Chitinophagales</taxon>
        <taxon>Chitinophagaceae</taxon>
        <taxon>Niastella</taxon>
    </lineage>
</organism>
<sequence length="348" mass="40133">MKLLPLIAFCSLYLPAMSQTDSAHQRFLNDQCGRNHLMLSTSHAPAKEKIPPVFSHFEVADFRPDTTRAGFWGMDKQRYEFVFDNGASRHIAGFMNHYADPAGTRPFLIIIKKLWLYNLKDAPRMENRSKGIGCMEFRGEAFLKTDQGYLPYAYLDTVITSPYHVKDVARIKMTNLFFDFIKKIAATDEEQAKKRRTFTFSQLDSLNRLQYNFPMDTARILRKGVYASIDEFRNNQPSISNYDVQTDGTGFQLYLKDETGKSYYSRKMWGFCNGDLCYAMLDGNLCPIFSVGHSFYVFGSTDKEVKAKNNSLGRALLYQYTNGIFYMPSTGPYNMHFYTIDPFSGRIY</sequence>
<protein>
    <submittedName>
        <fullName evidence="2">Uncharacterized protein</fullName>
    </submittedName>
</protein>
<accession>A0A1V9GAT8</accession>
<dbReference type="Proteomes" id="UP000192276">
    <property type="component" value="Unassembled WGS sequence"/>
</dbReference>
<evidence type="ECO:0000313" key="3">
    <source>
        <dbReference type="Proteomes" id="UP000192276"/>
    </source>
</evidence>
<gene>
    <name evidence="2" type="ORF">A4R26_12185</name>
</gene>
<proteinExistence type="predicted"/>
<keyword evidence="1" id="KW-0732">Signal</keyword>
<feature type="signal peptide" evidence="1">
    <location>
        <begin position="1"/>
        <end position="18"/>
    </location>
</feature>
<dbReference type="OrthoDB" id="662107at2"/>
<name>A0A1V9GAT8_9BACT</name>